<dbReference type="CDD" id="cd15831">
    <property type="entry name" value="BTAD"/>
    <property type="match status" value="1"/>
</dbReference>
<feature type="domain" description="OmpR/PhoB-type" evidence="7">
    <location>
        <begin position="1"/>
        <end position="84"/>
    </location>
</feature>
<protein>
    <submittedName>
        <fullName evidence="8">DNA-binding SARP family transcriptional activator</fullName>
    </submittedName>
    <submittedName>
        <fullName evidence="9">DNA-binding transcriptional activator of the SARP family</fullName>
    </submittedName>
</protein>
<dbReference type="RefSeq" id="WP_166670927.1">
    <property type="nucleotide sequence ID" value="NZ_BMDN01000003.1"/>
</dbReference>
<dbReference type="InterPro" id="IPR001867">
    <property type="entry name" value="OmpR/PhoB-type_DNA-bd"/>
</dbReference>
<evidence type="ECO:0000256" key="3">
    <source>
        <dbReference type="ARBA" id="ARBA00023125"/>
    </source>
</evidence>
<dbReference type="Gene3D" id="2.130.10.10">
    <property type="entry name" value="YVTN repeat-like/Quinoprotein amine dehydrogenase"/>
    <property type="match status" value="2"/>
</dbReference>
<evidence type="ECO:0000256" key="2">
    <source>
        <dbReference type="ARBA" id="ARBA00023015"/>
    </source>
</evidence>
<dbReference type="EMBL" id="SODL02000003">
    <property type="protein sequence ID" value="MCP2367925.1"/>
    <property type="molecule type" value="Genomic_DNA"/>
</dbReference>
<evidence type="ECO:0000256" key="6">
    <source>
        <dbReference type="SAM" id="MobiDB-lite"/>
    </source>
</evidence>
<dbReference type="InterPro" id="IPR005158">
    <property type="entry name" value="BTAD"/>
</dbReference>
<dbReference type="InterPro" id="IPR051677">
    <property type="entry name" value="AfsR-DnrI-RedD_regulator"/>
</dbReference>
<dbReference type="InterPro" id="IPR011990">
    <property type="entry name" value="TPR-like_helical_dom_sf"/>
</dbReference>
<dbReference type="SUPFAM" id="SSF75011">
    <property type="entry name" value="3-carboxy-cis,cis-mucoante lactonizing enzyme"/>
    <property type="match status" value="1"/>
</dbReference>
<evidence type="ECO:0000313" key="8">
    <source>
        <dbReference type="EMBL" id="MCP2367925.1"/>
    </source>
</evidence>
<evidence type="ECO:0000256" key="5">
    <source>
        <dbReference type="PROSITE-ProRule" id="PRU01091"/>
    </source>
</evidence>
<dbReference type="InterPro" id="IPR049052">
    <property type="entry name" value="nSTAND1"/>
</dbReference>
<dbReference type="Gene3D" id="1.10.10.10">
    <property type="entry name" value="Winged helix-like DNA-binding domain superfamily/Winged helix DNA-binding domain"/>
    <property type="match status" value="1"/>
</dbReference>
<dbReference type="Pfam" id="PF00486">
    <property type="entry name" value="Trans_reg_C"/>
    <property type="match status" value="1"/>
</dbReference>
<accession>A0A1H1PGF2</accession>
<dbReference type="SUPFAM" id="SSF69322">
    <property type="entry name" value="Tricorn protease domain 2"/>
    <property type="match status" value="1"/>
</dbReference>
<dbReference type="Proteomes" id="UP000199482">
    <property type="component" value="Chromosome I"/>
</dbReference>
<reference evidence="8" key="3">
    <citation type="submission" date="2022-06" db="EMBL/GenBank/DDBJ databases">
        <title>Genomic Encyclopedia of Type Strains, Phase III (KMG-III): the genomes of soil and plant-associated and newly described type strains.</title>
        <authorList>
            <person name="Whitman W."/>
        </authorList>
    </citation>
    <scope>NUCLEOTIDE SEQUENCE</scope>
    <source>
        <strain evidence="8">CPCC 202695</strain>
    </source>
</reference>
<evidence type="ECO:0000313" key="9">
    <source>
        <dbReference type="EMBL" id="SDS10322.1"/>
    </source>
</evidence>
<dbReference type="SUPFAM" id="SSF46894">
    <property type="entry name" value="C-terminal effector domain of the bipartite response regulators"/>
    <property type="match status" value="1"/>
</dbReference>
<gene>
    <name evidence="8" type="ORF">BCL57_002084</name>
    <name evidence="9" type="ORF">SAMN04489721_0780</name>
</gene>
<keyword evidence="3 5" id="KW-0238">DNA-binding</keyword>
<dbReference type="PANTHER" id="PTHR35807:SF1">
    <property type="entry name" value="TRANSCRIPTIONAL REGULATOR REDD"/>
    <property type="match status" value="1"/>
</dbReference>
<keyword evidence="2" id="KW-0805">Transcription regulation</keyword>
<feature type="DNA-binding region" description="OmpR/PhoB-type" evidence="5">
    <location>
        <begin position="1"/>
        <end position="84"/>
    </location>
</feature>
<evidence type="ECO:0000313" key="10">
    <source>
        <dbReference type="Proteomes" id="UP000199482"/>
    </source>
</evidence>
<comment type="similarity">
    <text evidence="1">Belongs to the AfsR/DnrI/RedD regulatory family.</text>
</comment>
<dbReference type="SUPFAM" id="SSF52540">
    <property type="entry name" value="P-loop containing nucleoside triphosphate hydrolases"/>
    <property type="match status" value="1"/>
</dbReference>
<keyword evidence="4" id="KW-0804">Transcription</keyword>
<dbReference type="GO" id="GO:0000160">
    <property type="term" value="P:phosphorelay signal transduction system"/>
    <property type="evidence" value="ECO:0007669"/>
    <property type="project" value="InterPro"/>
</dbReference>
<dbReference type="SMART" id="SM01043">
    <property type="entry name" value="BTAD"/>
    <property type="match status" value="1"/>
</dbReference>
<dbReference type="InterPro" id="IPR016032">
    <property type="entry name" value="Sig_transdc_resp-reg_C-effctor"/>
</dbReference>
<proteinExistence type="inferred from homology"/>
<organism evidence="9 10">
    <name type="scientific">Agromyces flavus</name>
    <dbReference type="NCBI Taxonomy" id="589382"/>
    <lineage>
        <taxon>Bacteria</taxon>
        <taxon>Bacillati</taxon>
        <taxon>Actinomycetota</taxon>
        <taxon>Actinomycetes</taxon>
        <taxon>Micrococcales</taxon>
        <taxon>Microbacteriaceae</taxon>
        <taxon>Agromyces</taxon>
    </lineage>
</organism>
<evidence type="ECO:0000259" key="7">
    <source>
        <dbReference type="PROSITE" id="PS51755"/>
    </source>
</evidence>
<feature type="region of interest" description="Disordered" evidence="6">
    <location>
        <begin position="635"/>
        <end position="654"/>
    </location>
</feature>
<dbReference type="InterPro" id="IPR015943">
    <property type="entry name" value="WD40/YVTN_repeat-like_dom_sf"/>
</dbReference>
<dbReference type="PROSITE" id="PS51755">
    <property type="entry name" value="OMPR_PHOB"/>
    <property type="match status" value="1"/>
</dbReference>
<name>A0A1H1PGF2_9MICO</name>
<keyword evidence="11" id="KW-1185">Reference proteome</keyword>
<dbReference type="Pfam" id="PF20703">
    <property type="entry name" value="nSTAND1"/>
    <property type="match status" value="1"/>
</dbReference>
<sequence>MSVGVLGPLLTDNGPLSPRERSVLSALVLRSGFPVSPHELADAVWGDDPPGTWPKQVQHAVSLLRRALGSRLIRTGPGGYTIVLDPDSVDARRFDRLVEAARAHADDGDPARAIDALDRALELWRGAPYPDLPEWPPAVVESARLSEVRVEAEELLLRCRLALGGHASVIAGAERLVREQPLREQRWVLLATALYRNGRQADALAAIRSARQRLAEELGIEPGEELRGLELAILRHDSVLDVGEPPATPSDACPYHGLTAFGVDDEEDFFGRGEDIGAALDRLAHSPFLAVTGASGSGKSSLVRAGLVPVLRRRGDRVVILTPSAKLGAAVRDAMAGARRAPVVVVVDQFEELFHTGAGTHDVDDVAHALAEAIEQGASIILVVRSDFLDDCAAQPELRRLFSAGVHLVGPMSPENLRAAIEQPARRAGLRLEPGLSELILRDATGGSGSLPHVSHALVETWLRREGGTLTVAGYEASGGISGAIAQSADRLYQSMDARQRALCRSTLARLVALAPDGSPVRRRVPSRALRADPSRDEVLALLADARLVSTEADSLAVAHESIATAWPRLHAWLEEDAEGTRLLASLSLAAEAWDADGRPDEDLYRGGRLQAVREWREAEPRDLTDTESAFLAASSARETSEQEALAERARHDRRQNRRLRSTLAMAAGLIVLLVGAGSVAMVSSREASAQRDSATIEGLVGMALALRDSERDVSALLAAEAYRRWPDDPRTRSGLMGVLQGAGGFLGNAFMPGVNHAYGAVIPGTEQALVVTVDGELAIRDLETAQVARDLDLGFQADVNGPILVAVSGDGRVGAVLWSTESVEIPGQLIGVASASQLVVVELASGRHLVGPTPLDIGAGALALDRTGSIVAVAAARDGAVTLVSTDSGERRPIAGDRPIPLDRDTLAVAMTFDPAGRLIVGRLGTSLDVIDPASARVVDSIVVPEGSAHQAIDVTPSGRIVAAGDKELIAVDAAAKRVVWSRELGGQTYGPCYWLAVSEPHDRIYCGNRYGRITVFVLEDGRATGESLDSLLGDVGTMEVSPDGAVLTTISGTEAAISRWSLDGGGAAHRLVAPGATAVGGYSFEGSSIVVAPPHPGSISESPWVGAAVVDTRTGAQTYELDGAVNAVGWAAGRRLIANYPDDLAFRVVDPDRGAPIGEPLDLHRYWVDLDGAVIHAMDPEGRIVDLDSADLEPVGDPLAFDGWPIWFAKSPDGRRIAVTYFGESALAPDGTPVSTHVTIIDGDDGQVVEDRALFIGGTVILDDGRLIGLEDNRIGWYETDTLDRTGSLPGAAGGLGIPALSTDARTLLISAADGSTMLYDLPSGTRIGEPLHADPATPLAEHLRPDGMELALSMPEGVVVWDLDPEHQFDAVCRVAGRDLTADEWRTYLSDLGEPQSTCGFDSAD</sequence>
<dbReference type="Pfam" id="PF03704">
    <property type="entry name" value="BTAD"/>
    <property type="match status" value="1"/>
</dbReference>
<evidence type="ECO:0000256" key="4">
    <source>
        <dbReference type="ARBA" id="ARBA00023163"/>
    </source>
</evidence>
<dbReference type="STRING" id="589382.SAMN04489721_0780"/>
<reference evidence="10" key="2">
    <citation type="submission" date="2016-10" db="EMBL/GenBank/DDBJ databases">
        <authorList>
            <person name="Varghese N."/>
            <person name="Submissions S."/>
        </authorList>
    </citation>
    <scope>NUCLEOTIDE SEQUENCE [LARGE SCALE GENOMIC DNA]</scope>
    <source>
        <strain evidence="10">CPCC 202695</strain>
    </source>
</reference>
<dbReference type="EMBL" id="LT629755">
    <property type="protein sequence ID" value="SDS10322.1"/>
    <property type="molecule type" value="Genomic_DNA"/>
</dbReference>
<dbReference type="PANTHER" id="PTHR35807">
    <property type="entry name" value="TRANSCRIPTIONAL REGULATOR REDD-RELATED"/>
    <property type="match status" value="1"/>
</dbReference>
<dbReference type="Gene3D" id="3.40.50.300">
    <property type="entry name" value="P-loop containing nucleotide triphosphate hydrolases"/>
    <property type="match status" value="1"/>
</dbReference>
<dbReference type="SUPFAM" id="SSF48452">
    <property type="entry name" value="TPR-like"/>
    <property type="match status" value="1"/>
</dbReference>
<dbReference type="SMART" id="SM00862">
    <property type="entry name" value="Trans_reg_C"/>
    <property type="match status" value="1"/>
</dbReference>
<dbReference type="GO" id="GO:0003677">
    <property type="term" value="F:DNA binding"/>
    <property type="evidence" value="ECO:0007669"/>
    <property type="project" value="UniProtKB-UniRule"/>
</dbReference>
<evidence type="ECO:0000256" key="1">
    <source>
        <dbReference type="ARBA" id="ARBA00005820"/>
    </source>
</evidence>
<dbReference type="InterPro" id="IPR036388">
    <property type="entry name" value="WH-like_DNA-bd_sf"/>
</dbReference>
<dbReference type="Proteomes" id="UP000893823">
    <property type="component" value="Unassembled WGS sequence"/>
</dbReference>
<dbReference type="InterPro" id="IPR027417">
    <property type="entry name" value="P-loop_NTPase"/>
</dbReference>
<dbReference type="GO" id="GO:0006355">
    <property type="term" value="P:regulation of DNA-templated transcription"/>
    <property type="evidence" value="ECO:0007669"/>
    <property type="project" value="InterPro"/>
</dbReference>
<reference evidence="9" key="1">
    <citation type="submission" date="2016-10" db="EMBL/GenBank/DDBJ databases">
        <authorList>
            <person name="de Groot N.N."/>
        </authorList>
    </citation>
    <scope>NUCLEOTIDE SEQUENCE [LARGE SCALE GENOMIC DNA]</scope>
    <source>
        <strain evidence="9">CPCC 202695</strain>
    </source>
</reference>
<evidence type="ECO:0000313" key="11">
    <source>
        <dbReference type="Proteomes" id="UP000893823"/>
    </source>
</evidence>
<dbReference type="Gene3D" id="1.25.40.10">
    <property type="entry name" value="Tetratricopeptide repeat domain"/>
    <property type="match status" value="1"/>
</dbReference>